<proteinExistence type="predicted"/>
<dbReference type="Proteomes" id="UP000292702">
    <property type="component" value="Unassembled WGS sequence"/>
</dbReference>
<sequence>CASVAVPADAHVYHQPPCPSRRPPSVSPLPPLSSSPPPALLVALPSSLAVSYPPPCAGTPGRRVLSTRLVLPDVPGSPLPYITRLPSPNSANPG</sequence>
<dbReference type="EMBL" id="RWJN01000490">
    <property type="protein sequence ID" value="TCD61225.1"/>
    <property type="molecule type" value="Genomic_DNA"/>
</dbReference>
<evidence type="ECO:0000256" key="1">
    <source>
        <dbReference type="SAM" id="MobiDB-lite"/>
    </source>
</evidence>
<reference evidence="2 3" key="1">
    <citation type="submission" date="2018-11" db="EMBL/GenBank/DDBJ databases">
        <title>Genome assembly of Steccherinum ochraceum LE-BIN_3174, the white-rot fungus of the Steccherinaceae family (The Residual Polyporoid clade, Polyporales, Basidiomycota).</title>
        <authorList>
            <person name="Fedorova T.V."/>
            <person name="Glazunova O.A."/>
            <person name="Landesman E.O."/>
            <person name="Moiseenko K.V."/>
            <person name="Psurtseva N.V."/>
            <person name="Savinova O.S."/>
            <person name="Shakhova N.V."/>
            <person name="Tyazhelova T.V."/>
            <person name="Vasina D.V."/>
        </authorList>
    </citation>
    <scope>NUCLEOTIDE SEQUENCE [LARGE SCALE GENOMIC DNA]</scope>
    <source>
        <strain evidence="2 3">LE-BIN_3174</strain>
    </source>
</reference>
<feature type="region of interest" description="Disordered" evidence="1">
    <location>
        <begin position="1"/>
        <end position="34"/>
    </location>
</feature>
<evidence type="ECO:0000313" key="2">
    <source>
        <dbReference type="EMBL" id="TCD61225.1"/>
    </source>
</evidence>
<evidence type="ECO:0000313" key="3">
    <source>
        <dbReference type="Proteomes" id="UP000292702"/>
    </source>
</evidence>
<comment type="caution">
    <text evidence="2">The sequence shown here is derived from an EMBL/GenBank/DDBJ whole genome shotgun (WGS) entry which is preliminary data.</text>
</comment>
<dbReference type="AlphaFoldDB" id="A0A4R0R804"/>
<name>A0A4R0R804_9APHY</name>
<protein>
    <submittedName>
        <fullName evidence="2">Uncharacterized protein</fullName>
    </submittedName>
</protein>
<organism evidence="2 3">
    <name type="scientific">Steccherinum ochraceum</name>
    <dbReference type="NCBI Taxonomy" id="92696"/>
    <lineage>
        <taxon>Eukaryota</taxon>
        <taxon>Fungi</taxon>
        <taxon>Dikarya</taxon>
        <taxon>Basidiomycota</taxon>
        <taxon>Agaricomycotina</taxon>
        <taxon>Agaricomycetes</taxon>
        <taxon>Polyporales</taxon>
        <taxon>Steccherinaceae</taxon>
        <taxon>Steccherinum</taxon>
    </lineage>
</organism>
<accession>A0A4R0R804</accession>
<feature type="compositionally biased region" description="Pro residues" evidence="1">
    <location>
        <begin position="16"/>
        <end position="34"/>
    </location>
</feature>
<gene>
    <name evidence="2" type="ORF">EIP91_008760</name>
</gene>
<keyword evidence="3" id="KW-1185">Reference proteome</keyword>
<feature type="non-terminal residue" evidence="2">
    <location>
        <position position="1"/>
    </location>
</feature>